<evidence type="ECO:0000313" key="2">
    <source>
        <dbReference type="Proteomes" id="UP000188603"/>
    </source>
</evidence>
<evidence type="ECO:0000313" key="1">
    <source>
        <dbReference type="EMBL" id="AQS55913.1"/>
    </source>
</evidence>
<accession>A0A1U9K7C9</accession>
<dbReference type="EMBL" id="CP019699">
    <property type="protein sequence ID" value="AQS55913.1"/>
    <property type="molecule type" value="Genomic_DNA"/>
</dbReference>
<dbReference type="SUPFAM" id="SSF140500">
    <property type="entry name" value="BAS1536-like"/>
    <property type="match status" value="1"/>
</dbReference>
<evidence type="ECO:0008006" key="3">
    <source>
        <dbReference type="Google" id="ProtNLM"/>
    </source>
</evidence>
<dbReference type="Pfam" id="PF09388">
    <property type="entry name" value="SpoOE-like"/>
    <property type="match status" value="1"/>
</dbReference>
<organism evidence="1 2">
    <name type="scientific">Novibacillus thermophilus</name>
    <dbReference type="NCBI Taxonomy" id="1471761"/>
    <lineage>
        <taxon>Bacteria</taxon>
        <taxon>Bacillati</taxon>
        <taxon>Bacillota</taxon>
        <taxon>Bacilli</taxon>
        <taxon>Bacillales</taxon>
        <taxon>Thermoactinomycetaceae</taxon>
        <taxon>Novibacillus</taxon>
    </lineage>
</organism>
<gene>
    <name evidence="1" type="ORF">B0W44_09025</name>
</gene>
<dbReference type="InterPro" id="IPR018540">
    <property type="entry name" value="Spo0E-like"/>
</dbReference>
<dbReference type="STRING" id="1471761.B0W44_09025"/>
<dbReference type="GO" id="GO:0046983">
    <property type="term" value="F:protein dimerization activity"/>
    <property type="evidence" value="ECO:0007669"/>
    <property type="project" value="InterPro"/>
</dbReference>
<dbReference type="KEGG" id="ntr:B0W44_09025"/>
<sequence length="86" mass="9961">MFFGGTVLKELEKEIEHLREKLMTSAMEWGMDHPDVIALSRCLDELLLEWHRQNGDVVMDPFAERVYRMKPLHSGVCETAFSVLPV</sequence>
<dbReference type="InterPro" id="IPR037208">
    <property type="entry name" value="Spo0E-like_sf"/>
</dbReference>
<dbReference type="AlphaFoldDB" id="A0A1U9K7C9"/>
<dbReference type="Gene3D" id="4.10.280.10">
    <property type="entry name" value="Helix-loop-helix DNA-binding domain"/>
    <property type="match status" value="1"/>
</dbReference>
<name>A0A1U9K7C9_9BACL</name>
<dbReference type="Proteomes" id="UP000188603">
    <property type="component" value="Chromosome"/>
</dbReference>
<reference evidence="1 2" key="1">
    <citation type="journal article" date="2015" name="Int. J. Syst. Evol. Microbiol.">
        <title>Novibacillus thermophilus gen. nov., sp. nov., a Gram-staining-negative and moderately thermophilic member of the family Thermoactinomycetaceae.</title>
        <authorList>
            <person name="Yang G."/>
            <person name="Chen J."/>
            <person name="Zhou S."/>
        </authorList>
    </citation>
    <scope>NUCLEOTIDE SEQUENCE [LARGE SCALE GENOMIC DNA]</scope>
    <source>
        <strain evidence="1 2">SG-1</strain>
    </source>
</reference>
<protein>
    <recommendedName>
        <fullName evidence="3">Aspartyl-phosphate phosphatase Spo0E family protein</fullName>
    </recommendedName>
</protein>
<proteinExistence type="predicted"/>
<dbReference type="GO" id="GO:0043937">
    <property type="term" value="P:regulation of sporulation"/>
    <property type="evidence" value="ECO:0007669"/>
    <property type="project" value="InterPro"/>
</dbReference>
<keyword evidence="2" id="KW-1185">Reference proteome</keyword>
<dbReference type="InterPro" id="IPR036638">
    <property type="entry name" value="HLH_DNA-bd_sf"/>
</dbReference>